<feature type="transmembrane region" description="Helical" evidence="1">
    <location>
        <begin position="16"/>
        <end position="38"/>
    </location>
</feature>
<accession>A0A6M5UJ75</accession>
<geneLocation type="plasmid" evidence="2 3">
    <name>pCPRO01</name>
</geneLocation>
<keyword evidence="3" id="KW-1185">Reference proteome</keyword>
<reference evidence="2 3" key="1">
    <citation type="journal article" date="2022" name="Int. J. Syst. Evol. Microbiol.">
        <title>Cellulosimicrobium protaetiae sp. nov., isolated from the gut of the larva of Protaetia brevitarsis seulensis.</title>
        <authorList>
            <person name="Le Han H."/>
            <person name="Nguyen T.T.H."/>
            <person name="Li Z."/>
            <person name="Shin N.R."/>
            <person name="Kim S.G."/>
        </authorList>
    </citation>
    <scope>NUCLEOTIDE SEQUENCE [LARGE SCALE GENOMIC DNA]</scope>
    <source>
        <strain evidence="2 3">BI34</strain>
    </source>
</reference>
<dbReference type="RefSeq" id="WP_154800690.1">
    <property type="nucleotide sequence ID" value="NZ_CP052758.1"/>
</dbReference>
<evidence type="ECO:0000313" key="2">
    <source>
        <dbReference type="EMBL" id="QJW38747.1"/>
    </source>
</evidence>
<dbReference type="KEGG" id="cprt:FIC82_020400"/>
<dbReference type="Proteomes" id="UP000451354">
    <property type="component" value="Plasmid pCPRO01"/>
</dbReference>
<evidence type="ECO:0000313" key="3">
    <source>
        <dbReference type="Proteomes" id="UP000451354"/>
    </source>
</evidence>
<organism evidence="2 3">
    <name type="scientific">Cellulosimicrobium protaetiae</name>
    <dbReference type="NCBI Taxonomy" id="2587808"/>
    <lineage>
        <taxon>Bacteria</taxon>
        <taxon>Bacillati</taxon>
        <taxon>Actinomycetota</taxon>
        <taxon>Actinomycetes</taxon>
        <taxon>Micrococcales</taxon>
        <taxon>Promicromonosporaceae</taxon>
        <taxon>Cellulosimicrobium</taxon>
    </lineage>
</organism>
<name>A0A6M5UJ75_9MICO</name>
<keyword evidence="1" id="KW-0812">Transmembrane</keyword>
<keyword evidence="2" id="KW-0614">Plasmid</keyword>
<dbReference type="AlphaFoldDB" id="A0A6M5UJ75"/>
<keyword evidence="1" id="KW-0472">Membrane</keyword>
<protein>
    <submittedName>
        <fullName evidence="2">Uncharacterized protein</fullName>
    </submittedName>
</protein>
<dbReference type="EMBL" id="CP052758">
    <property type="protein sequence ID" value="QJW38747.1"/>
    <property type="molecule type" value="Genomic_DNA"/>
</dbReference>
<proteinExistence type="predicted"/>
<gene>
    <name evidence="2" type="ORF">FIC82_020400</name>
</gene>
<keyword evidence="1" id="KW-1133">Transmembrane helix</keyword>
<evidence type="ECO:0000256" key="1">
    <source>
        <dbReference type="SAM" id="Phobius"/>
    </source>
</evidence>
<sequence>MHITLAAAADTSGGEAWWLAPLVGIVVGALGFSGGLLVRRHEARQARDEMTRRAAADVMSAAVAVMRAAVVAYEAGQPEVWKYQPRRRAKRSVYDRYNDALEHAHRCRGVLAIWRPELREPAEALILAYMHFDPATRDEDDDARIAAENAFLAAVRRVLD</sequence>